<dbReference type="InterPro" id="IPR058648">
    <property type="entry name" value="HH_CzcB-like"/>
</dbReference>
<gene>
    <name evidence="5" type="ORF">GV64_07935</name>
</gene>
<dbReference type="InterPro" id="IPR006143">
    <property type="entry name" value="RND_pump_MFP"/>
</dbReference>
<accession>A0A081K950</accession>
<dbReference type="GO" id="GO:1990281">
    <property type="term" value="C:efflux pump complex"/>
    <property type="evidence" value="ECO:0007669"/>
    <property type="project" value="TreeGrafter"/>
</dbReference>
<comment type="caution">
    <text evidence="5">The sequence shown here is derived from an EMBL/GenBank/DDBJ whole genome shotgun (WGS) entry which is preliminary data.</text>
</comment>
<dbReference type="PANTHER" id="PTHR30469">
    <property type="entry name" value="MULTIDRUG RESISTANCE PROTEIN MDTA"/>
    <property type="match status" value="1"/>
</dbReference>
<feature type="domain" description="CzcB-like barrel-sandwich hybrid" evidence="4">
    <location>
        <begin position="49"/>
        <end position="171"/>
    </location>
</feature>
<dbReference type="STRING" id="305900.GV64_07935"/>
<name>A0A081K950_9GAMM</name>
<dbReference type="GO" id="GO:0015562">
    <property type="term" value="F:efflux transmembrane transporter activity"/>
    <property type="evidence" value="ECO:0007669"/>
    <property type="project" value="TreeGrafter"/>
</dbReference>
<proteinExistence type="inferred from homology"/>
<dbReference type="PANTHER" id="PTHR30469:SF20">
    <property type="entry name" value="EFFLUX RND TRANSPORTER PERIPLASMIC ADAPTOR SUBUNIT"/>
    <property type="match status" value="1"/>
</dbReference>
<dbReference type="Pfam" id="PF25893">
    <property type="entry name" value="HH_CzcB"/>
    <property type="match status" value="1"/>
</dbReference>
<dbReference type="NCBIfam" id="TIGR01730">
    <property type="entry name" value="RND_mfp"/>
    <property type="match status" value="1"/>
</dbReference>
<dbReference type="Gene3D" id="2.40.30.170">
    <property type="match status" value="1"/>
</dbReference>
<dbReference type="Pfam" id="PF25973">
    <property type="entry name" value="BSH_CzcB"/>
    <property type="match status" value="1"/>
</dbReference>
<protein>
    <submittedName>
        <fullName evidence="5">Uncharacterized protein</fullName>
    </submittedName>
</protein>
<evidence type="ECO:0000313" key="6">
    <source>
        <dbReference type="Proteomes" id="UP000027997"/>
    </source>
</evidence>
<feature type="domain" description="Multidrug resistance protein MdtA-like C-terminal permuted SH3" evidence="3">
    <location>
        <begin position="273"/>
        <end position="333"/>
    </location>
</feature>
<evidence type="ECO:0000313" key="5">
    <source>
        <dbReference type="EMBL" id="KEI70676.1"/>
    </source>
</evidence>
<dbReference type="InterPro" id="IPR058647">
    <property type="entry name" value="BSH_CzcB-like"/>
</dbReference>
<dbReference type="Pfam" id="PF25967">
    <property type="entry name" value="RND-MFP_C"/>
    <property type="match status" value="1"/>
</dbReference>
<dbReference type="Gene3D" id="2.40.50.100">
    <property type="match status" value="1"/>
</dbReference>
<comment type="similarity">
    <text evidence="1">Belongs to the membrane fusion protein (MFP) (TC 8.A.1) family.</text>
</comment>
<sequence>MAFSLLTGCDQEQTEHEEVIRPVKLFEIKDPQQQQLRYFPGKVTATEEAEISFRIPGQIDRIEVNQGDDVIEGQVLAYLDDRDIRNELQDRQANYELAKVEFERANSLLKKKVVSQSSFDTASAKLKSAEAALKLSRDKLAYTTLTAPFSGRVAQTLAEAHQQVQAQQPVLILQSSDRLDISIQIPESIVSHVNKKTVNHDYKPMATFPGAPGKEFPVSYKEHATRVTPGTQSYEVIFTRTAPANMNILPGMTATVIIDLAQVINTGEQPGYVLVPISAIAKDDANNKTVVWRFDPSTKQVHPIEVSAGRITEAGVQIMSGINPGDQIVTAGLSQLVDGMTVKPLRKERGL</sequence>
<feature type="domain" description="CzcB-like alpha-helical hairpin" evidence="2">
    <location>
        <begin position="83"/>
        <end position="141"/>
    </location>
</feature>
<evidence type="ECO:0000259" key="4">
    <source>
        <dbReference type="Pfam" id="PF25973"/>
    </source>
</evidence>
<dbReference type="InterPro" id="IPR058627">
    <property type="entry name" value="MdtA-like_C"/>
</dbReference>
<evidence type="ECO:0000256" key="1">
    <source>
        <dbReference type="ARBA" id="ARBA00009477"/>
    </source>
</evidence>
<dbReference type="AlphaFoldDB" id="A0A081K950"/>
<evidence type="ECO:0000259" key="2">
    <source>
        <dbReference type="Pfam" id="PF25893"/>
    </source>
</evidence>
<dbReference type="Gene3D" id="2.40.420.20">
    <property type="match status" value="1"/>
</dbReference>
<dbReference type="RefSeq" id="WP_020580716.1">
    <property type="nucleotide sequence ID" value="NZ_JOJP01000001.1"/>
</dbReference>
<dbReference type="Proteomes" id="UP000027997">
    <property type="component" value="Unassembled WGS sequence"/>
</dbReference>
<evidence type="ECO:0000259" key="3">
    <source>
        <dbReference type="Pfam" id="PF25967"/>
    </source>
</evidence>
<dbReference type="EMBL" id="JOJP01000001">
    <property type="protein sequence ID" value="KEI70676.1"/>
    <property type="molecule type" value="Genomic_DNA"/>
</dbReference>
<keyword evidence="6" id="KW-1185">Reference proteome</keyword>
<dbReference type="Gene3D" id="1.10.287.470">
    <property type="entry name" value="Helix hairpin bin"/>
    <property type="match status" value="1"/>
</dbReference>
<dbReference type="eggNOG" id="COG0845">
    <property type="taxonomic scope" value="Bacteria"/>
</dbReference>
<dbReference type="SUPFAM" id="SSF111369">
    <property type="entry name" value="HlyD-like secretion proteins"/>
    <property type="match status" value="1"/>
</dbReference>
<reference evidence="5 6" key="1">
    <citation type="submission" date="2014-06" db="EMBL/GenBank/DDBJ databases">
        <title>Whole Genome Sequences of Three Symbiotic Endozoicomonas Bacteria.</title>
        <authorList>
            <person name="Neave M.J."/>
            <person name="Apprill A."/>
            <person name="Voolstra C.R."/>
        </authorList>
    </citation>
    <scope>NUCLEOTIDE SEQUENCE [LARGE SCALE GENOMIC DNA]</scope>
    <source>
        <strain evidence="5 6">DSM 22380</strain>
    </source>
</reference>
<organism evidence="5 6">
    <name type="scientific">Endozoicomonas elysicola</name>
    <dbReference type="NCBI Taxonomy" id="305900"/>
    <lineage>
        <taxon>Bacteria</taxon>
        <taxon>Pseudomonadati</taxon>
        <taxon>Pseudomonadota</taxon>
        <taxon>Gammaproteobacteria</taxon>
        <taxon>Oceanospirillales</taxon>
        <taxon>Endozoicomonadaceae</taxon>
        <taxon>Endozoicomonas</taxon>
    </lineage>
</organism>